<name>A0A6A6PRI4_9PEZI</name>
<dbReference type="AlphaFoldDB" id="A0A6A6PRI4"/>
<evidence type="ECO:0000256" key="1">
    <source>
        <dbReference type="SAM" id="Phobius"/>
    </source>
</evidence>
<dbReference type="GeneID" id="54478278"/>
<dbReference type="Pfam" id="PF08643">
    <property type="entry name" value="DUF1776"/>
    <property type="match status" value="2"/>
</dbReference>
<evidence type="ECO:0000313" key="3">
    <source>
        <dbReference type="Proteomes" id="UP000799767"/>
    </source>
</evidence>
<dbReference type="OrthoDB" id="5308060at2759"/>
<keyword evidence="1" id="KW-0812">Transmembrane</keyword>
<evidence type="ECO:0008006" key="4">
    <source>
        <dbReference type="Google" id="ProtNLM"/>
    </source>
</evidence>
<dbReference type="InterPro" id="IPR013952">
    <property type="entry name" value="DUF1776_fun"/>
</dbReference>
<gene>
    <name evidence="2" type="ORF">BDY17DRAFT_324874</name>
</gene>
<dbReference type="PANTHER" id="PTHR43313:SF1">
    <property type="entry name" value="3BETA-HYDROXYSTEROID DEHYDROGENASE DHS-16"/>
    <property type="match status" value="1"/>
</dbReference>
<sequence length="408" mass="45651">MTDAQHFFDYARRQFNEIADEVEHHFDLVTNQLREWMPADVRMYRAAPAPPKRLPPPTTLQVVQRWMSRHKALTAACLTFLLTGSVGALVYVNNKQYRRKRRAKKSASGARTDVVVIAGAVASPLTNALYMDLERRGFVVYVVTNTPDQEHYIRTQNRVDLLPLQLNLVDPYAAQEQLARFHSLLAREHLAFDEAEPHKLNFVGMIIVPDTQSTLARIDEISSEEWSDALNAKVLNTIATTQLFLPSITEHKAKILILTPSVTPSLKPPAHGIESTVYGALEGFTASLAAELKESGVYLSHFKLGNIDIPAITARQHWQGSAGARLKATPVRRLQDSVFDALVSRRPSRTWHVGRGSLAYDFIGNWMPASAVAWMMGVVRKSAPPVVEDMHGSEIESLTWEKIDQEGV</sequence>
<dbReference type="SUPFAM" id="SSF51735">
    <property type="entry name" value="NAD(P)-binding Rossmann-fold domains"/>
    <property type="match status" value="1"/>
</dbReference>
<dbReference type="EMBL" id="MU001636">
    <property type="protein sequence ID" value="KAF2482602.1"/>
    <property type="molecule type" value="Genomic_DNA"/>
</dbReference>
<dbReference type="RefSeq" id="XP_033589172.1">
    <property type="nucleotide sequence ID" value="XM_033737276.1"/>
</dbReference>
<keyword evidence="1" id="KW-1133">Transmembrane helix</keyword>
<dbReference type="Gene3D" id="3.40.50.720">
    <property type="entry name" value="NAD(P)-binding Rossmann-like Domain"/>
    <property type="match status" value="1"/>
</dbReference>
<dbReference type="Proteomes" id="UP000799767">
    <property type="component" value="Unassembled WGS sequence"/>
</dbReference>
<dbReference type="InterPro" id="IPR036291">
    <property type="entry name" value="NAD(P)-bd_dom_sf"/>
</dbReference>
<reference evidence="2" key="1">
    <citation type="journal article" date="2020" name="Stud. Mycol.">
        <title>101 Dothideomycetes genomes: a test case for predicting lifestyles and emergence of pathogens.</title>
        <authorList>
            <person name="Haridas S."/>
            <person name="Albert R."/>
            <person name="Binder M."/>
            <person name="Bloem J."/>
            <person name="Labutti K."/>
            <person name="Salamov A."/>
            <person name="Andreopoulos B."/>
            <person name="Baker S."/>
            <person name="Barry K."/>
            <person name="Bills G."/>
            <person name="Bluhm B."/>
            <person name="Cannon C."/>
            <person name="Castanera R."/>
            <person name="Culley D."/>
            <person name="Daum C."/>
            <person name="Ezra D."/>
            <person name="Gonzalez J."/>
            <person name="Henrissat B."/>
            <person name="Kuo A."/>
            <person name="Liang C."/>
            <person name="Lipzen A."/>
            <person name="Lutzoni F."/>
            <person name="Magnuson J."/>
            <person name="Mondo S."/>
            <person name="Nolan M."/>
            <person name="Ohm R."/>
            <person name="Pangilinan J."/>
            <person name="Park H.-J."/>
            <person name="Ramirez L."/>
            <person name="Alfaro M."/>
            <person name="Sun H."/>
            <person name="Tritt A."/>
            <person name="Yoshinaga Y."/>
            <person name="Zwiers L.-H."/>
            <person name="Turgeon B."/>
            <person name="Goodwin S."/>
            <person name="Spatafora J."/>
            <person name="Crous P."/>
            <person name="Grigoriev I."/>
        </authorList>
    </citation>
    <scope>NUCLEOTIDE SEQUENCE</scope>
    <source>
        <strain evidence="2">CBS 113389</strain>
    </source>
</reference>
<keyword evidence="1" id="KW-0472">Membrane</keyword>
<evidence type="ECO:0000313" key="2">
    <source>
        <dbReference type="EMBL" id="KAF2482602.1"/>
    </source>
</evidence>
<keyword evidence="3" id="KW-1185">Reference proteome</keyword>
<protein>
    <recommendedName>
        <fullName evidence="4">DUF1776-domain-containing protein</fullName>
    </recommendedName>
</protein>
<accession>A0A6A6PRI4</accession>
<dbReference type="PANTHER" id="PTHR43313">
    <property type="entry name" value="SHORT-CHAIN DEHYDROGENASE/REDUCTASE FAMILY 9C"/>
    <property type="match status" value="1"/>
</dbReference>
<feature type="transmembrane region" description="Helical" evidence="1">
    <location>
        <begin position="72"/>
        <end position="92"/>
    </location>
</feature>
<organism evidence="2 3">
    <name type="scientific">Neohortaea acidophila</name>
    <dbReference type="NCBI Taxonomy" id="245834"/>
    <lineage>
        <taxon>Eukaryota</taxon>
        <taxon>Fungi</taxon>
        <taxon>Dikarya</taxon>
        <taxon>Ascomycota</taxon>
        <taxon>Pezizomycotina</taxon>
        <taxon>Dothideomycetes</taxon>
        <taxon>Dothideomycetidae</taxon>
        <taxon>Mycosphaerellales</taxon>
        <taxon>Teratosphaeriaceae</taxon>
        <taxon>Neohortaea</taxon>
    </lineage>
</organism>
<proteinExistence type="predicted"/>